<protein>
    <recommendedName>
        <fullName evidence="4">YcxB-like protein domain-containing protein</fullName>
    </recommendedName>
</protein>
<feature type="transmembrane region" description="Helical" evidence="1">
    <location>
        <begin position="12"/>
        <end position="33"/>
    </location>
</feature>
<keyword evidence="1" id="KW-0472">Membrane</keyword>
<evidence type="ECO:0000256" key="1">
    <source>
        <dbReference type="SAM" id="Phobius"/>
    </source>
</evidence>
<feature type="transmembrane region" description="Helical" evidence="1">
    <location>
        <begin position="79"/>
        <end position="97"/>
    </location>
</feature>
<keyword evidence="1" id="KW-1133">Transmembrane helix</keyword>
<keyword evidence="3" id="KW-1185">Reference proteome</keyword>
<evidence type="ECO:0000313" key="2">
    <source>
        <dbReference type="EMBL" id="MBP2239589.1"/>
    </source>
</evidence>
<proteinExistence type="predicted"/>
<gene>
    <name evidence="2" type="ORF">J2Z40_000142</name>
</gene>
<evidence type="ECO:0008006" key="4">
    <source>
        <dbReference type="Google" id="ProtNLM"/>
    </source>
</evidence>
<keyword evidence="1" id="KW-0812">Transmembrane</keyword>
<dbReference type="EMBL" id="JAGIKZ010000001">
    <property type="protein sequence ID" value="MBP2239589.1"/>
    <property type="molecule type" value="Genomic_DNA"/>
</dbReference>
<feature type="transmembrane region" description="Helical" evidence="1">
    <location>
        <begin position="53"/>
        <end position="72"/>
    </location>
</feature>
<reference evidence="2 3" key="1">
    <citation type="submission" date="2021-03" db="EMBL/GenBank/DDBJ databases">
        <title>Genomic Encyclopedia of Type Strains, Phase IV (KMG-IV): sequencing the most valuable type-strain genomes for metagenomic binning, comparative biology and taxonomic classification.</title>
        <authorList>
            <person name="Goeker M."/>
        </authorList>
    </citation>
    <scope>NUCLEOTIDE SEQUENCE [LARGE SCALE GENOMIC DNA]</scope>
    <source>
        <strain evidence="2 3">DSM 26675</strain>
    </source>
</reference>
<dbReference type="Proteomes" id="UP001519293">
    <property type="component" value="Unassembled WGS sequence"/>
</dbReference>
<comment type="caution">
    <text evidence="2">The sequence shown here is derived from an EMBL/GenBank/DDBJ whole genome shotgun (WGS) entry which is preliminary data.</text>
</comment>
<accession>A0ABS4R9L4</accession>
<dbReference type="RefSeq" id="WP_066394773.1">
    <property type="nucleotide sequence ID" value="NZ_JAGIKZ010000001.1"/>
</dbReference>
<name>A0ABS4R9L4_9BACI</name>
<sequence>MTKNYEPKHIALAVAIVIAIFSLILIVFIPQTVADIVHYSTGVWQVFVPKENLIVYGIGFFLLFLAPLFLFFMNMNKRGIYICIASILLSFIPFYMASQSYLIFSNDSITQSPILSTKVSNYSWNEVQSVTFYEAEEGERSKYEFIFQDGHLIALEDNAYFQSILSKLENKLTEVKLSIERVMLDHHQE</sequence>
<organism evidence="2 3">
    <name type="scientific">Cytobacillus eiseniae</name>
    <dbReference type="NCBI Taxonomy" id="762947"/>
    <lineage>
        <taxon>Bacteria</taxon>
        <taxon>Bacillati</taxon>
        <taxon>Bacillota</taxon>
        <taxon>Bacilli</taxon>
        <taxon>Bacillales</taxon>
        <taxon>Bacillaceae</taxon>
        <taxon>Cytobacillus</taxon>
    </lineage>
</organism>
<evidence type="ECO:0000313" key="3">
    <source>
        <dbReference type="Proteomes" id="UP001519293"/>
    </source>
</evidence>